<sequence length="660" mass="65229">MRLLKGIVISLLIKRGLGQTDSQPAGEDAVATVAEPPTETGGADVPVPEPSAPSGGGGGNSGGDEERTPDPSPEPEPSSGDGARIPADASAPVEPPTESSDVTEPSDDEQPSVTGDPGPTDGDTEPSPTDAEPTDAEPTDAGVEQSPTDDPEPTDTNGKEPIATNSEPDIIPSDALNSAPEEAIPGPTETGQDGPVSTPEASDPRPALLPTVTPSDPMTETPGEPTADSGSEDQPSNTRAELIGPTLTGDDSGPTATDAEATSAASDDADNGGDSDQGTDSPVASHTTPLQTEGDKDKLESPTETGGDVASATGGSDPSAAGGGGDSPETTDLPDDPQETKEADSDPDTISTGFSDKPPKASAPAATGKDGFTTVTGSKPTPTEAYEVPVDLEDDTVLGDYAEFKEASNGDQEVLLKPPANGKANCEIAPTGGEVDKIPAGEYIRVLLSVKVEKVGASNTKDAKTGSRLKMLVDENTVYDKELVSTGDSNGSQDIESDPFESAKNQKIRMIQECGEEPVELTIQDANIRVARSDKTGGGGGGKGDGGSGSGSGDGERDGESGSGGDSGNDSGSGSGSNSGSGSGSGDKGSGGGDGGSDSNSGSGSGSGSDSGSGSGSGTGGAASPSATNVGEGQTNIAGKTQTVRELLMYALPLLAAFMG</sequence>
<feature type="region of interest" description="Disordered" evidence="1">
    <location>
        <begin position="18"/>
        <end position="387"/>
    </location>
</feature>
<dbReference type="STRING" id="5514.A0A395SRE0"/>
<reference evidence="3 4" key="1">
    <citation type="journal article" date="2018" name="PLoS Pathog.">
        <title>Evolution of structural diversity of trichothecenes, a family of toxins produced by plant pathogenic and entomopathogenic fungi.</title>
        <authorList>
            <person name="Proctor R.H."/>
            <person name="McCormick S.P."/>
            <person name="Kim H.S."/>
            <person name="Cardoza R.E."/>
            <person name="Stanley A.M."/>
            <person name="Lindo L."/>
            <person name="Kelly A."/>
            <person name="Brown D.W."/>
            <person name="Lee T."/>
            <person name="Vaughan M.M."/>
            <person name="Alexander N.J."/>
            <person name="Busman M."/>
            <person name="Gutierrez S."/>
        </authorList>
    </citation>
    <scope>NUCLEOTIDE SEQUENCE [LARGE SCALE GENOMIC DNA]</scope>
    <source>
        <strain evidence="3 4">NRRL 3299</strain>
    </source>
</reference>
<dbReference type="EMBL" id="PXOF01000020">
    <property type="protein sequence ID" value="RGP74747.1"/>
    <property type="molecule type" value="Genomic_DNA"/>
</dbReference>
<dbReference type="AlphaFoldDB" id="A0A395SRE0"/>
<keyword evidence="4" id="KW-1185">Reference proteome</keyword>
<name>A0A395SRE0_FUSSP</name>
<evidence type="ECO:0000256" key="2">
    <source>
        <dbReference type="SAM" id="SignalP"/>
    </source>
</evidence>
<feature type="compositionally biased region" description="Gly residues" evidence="1">
    <location>
        <begin position="536"/>
        <end position="553"/>
    </location>
</feature>
<feature type="compositionally biased region" description="Polar residues" evidence="1">
    <location>
        <begin position="625"/>
        <end position="641"/>
    </location>
</feature>
<evidence type="ECO:0000313" key="4">
    <source>
        <dbReference type="Proteomes" id="UP000266152"/>
    </source>
</evidence>
<keyword evidence="2" id="KW-0732">Signal</keyword>
<feature type="signal peptide" evidence="2">
    <location>
        <begin position="1"/>
        <end position="18"/>
    </location>
</feature>
<accession>A0A395SRE0</accession>
<comment type="caution">
    <text evidence="3">The sequence shown here is derived from an EMBL/GenBank/DDBJ whole genome shotgun (WGS) entry which is preliminary data.</text>
</comment>
<feature type="compositionally biased region" description="Polar residues" evidence="1">
    <location>
        <begin position="279"/>
        <end position="291"/>
    </location>
</feature>
<gene>
    <name evidence="3" type="ORF">FSPOR_1326</name>
</gene>
<proteinExistence type="predicted"/>
<feature type="compositionally biased region" description="Low complexity" evidence="1">
    <location>
        <begin position="310"/>
        <end position="320"/>
    </location>
</feature>
<feature type="compositionally biased region" description="Polar residues" evidence="1">
    <location>
        <begin position="228"/>
        <end position="239"/>
    </location>
</feature>
<feature type="chain" id="PRO_5017239087" evidence="2">
    <location>
        <begin position="19"/>
        <end position="660"/>
    </location>
</feature>
<feature type="compositionally biased region" description="Gly residues" evidence="1">
    <location>
        <begin position="603"/>
        <end position="621"/>
    </location>
</feature>
<feature type="region of interest" description="Disordered" evidence="1">
    <location>
        <begin position="483"/>
        <end position="641"/>
    </location>
</feature>
<evidence type="ECO:0000313" key="3">
    <source>
        <dbReference type="EMBL" id="RGP74747.1"/>
    </source>
</evidence>
<evidence type="ECO:0000256" key="1">
    <source>
        <dbReference type="SAM" id="MobiDB-lite"/>
    </source>
</evidence>
<dbReference type="Proteomes" id="UP000266152">
    <property type="component" value="Unassembled WGS sequence"/>
</dbReference>
<protein>
    <submittedName>
        <fullName evidence="3">Cell surface glyco 1</fullName>
    </submittedName>
</protein>
<organism evidence="3 4">
    <name type="scientific">Fusarium sporotrichioides</name>
    <dbReference type="NCBI Taxonomy" id="5514"/>
    <lineage>
        <taxon>Eukaryota</taxon>
        <taxon>Fungi</taxon>
        <taxon>Dikarya</taxon>
        <taxon>Ascomycota</taxon>
        <taxon>Pezizomycotina</taxon>
        <taxon>Sordariomycetes</taxon>
        <taxon>Hypocreomycetidae</taxon>
        <taxon>Hypocreales</taxon>
        <taxon>Nectriaceae</taxon>
        <taxon>Fusarium</taxon>
    </lineage>
</organism>
<feature type="compositionally biased region" description="Low complexity" evidence="1">
    <location>
        <begin position="255"/>
        <end position="266"/>
    </location>
</feature>
<feature type="compositionally biased region" description="Gly residues" evidence="1">
    <location>
        <begin position="561"/>
        <end position="596"/>
    </location>
</feature>